<feature type="binding site" evidence="5">
    <location>
        <position position="34"/>
    </location>
    <ligand>
        <name>Mg(2+)</name>
        <dbReference type="ChEBI" id="CHEBI:18420"/>
    </ligand>
</feature>
<comment type="similarity">
    <text evidence="5">Belongs to the PINc/VapC protein family.</text>
</comment>
<feature type="domain" description="PIN" evidence="6">
    <location>
        <begin position="32"/>
        <end position="158"/>
    </location>
</feature>
<evidence type="ECO:0000256" key="3">
    <source>
        <dbReference type="ARBA" id="ARBA00022723"/>
    </source>
</evidence>
<evidence type="ECO:0000313" key="8">
    <source>
        <dbReference type="Proteomes" id="UP000239724"/>
    </source>
</evidence>
<dbReference type="EMBL" id="NHRY01000229">
    <property type="protein sequence ID" value="PPQ29350.1"/>
    <property type="molecule type" value="Genomic_DNA"/>
</dbReference>
<dbReference type="InterPro" id="IPR002716">
    <property type="entry name" value="PIN_dom"/>
</dbReference>
<evidence type="ECO:0000256" key="2">
    <source>
        <dbReference type="ARBA" id="ARBA00022722"/>
    </source>
</evidence>
<protein>
    <recommendedName>
        <fullName evidence="5">Ribonuclease VapC</fullName>
        <shortName evidence="5">RNase VapC</shortName>
        <ecNumber evidence="5">3.1.-.-</ecNumber>
    </recommendedName>
    <alternativeName>
        <fullName evidence="5">Toxin VapC</fullName>
    </alternativeName>
</protein>
<name>A0A2S6N409_RHOGL</name>
<keyword evidence="8" id="KW-1185">Reference proteome</keyword>
<dbReference type="GO" id="GO:0090729">
    <property type="term" value="F:toxin activity"/>
    <property type="evidence" value="ECO:0007669"/>
    <property type="project" value="UniProtKB-KW"/>
</dbReference>
<dbReference type="PANTHER" id="PTHR35901:SF1">
    <property type="entry name" value="EXONUCLEASE VAPC9"/>
    <property type="match status" value="1"/>
</dbReference>
<dbReference type="GO" id="GO:0000287">
    <property type="term" value="F:magnesium ion binding"/>
    <property type="evidence" value="ECO:0007669"/>
    <property type="project" value="UniProtKB-UniRule"/>
</dbReference>
<dbReference type="InterPro" id="IPR051619">
    <property type="entry name" value="TypeII_TA_RNase_PINc/VapC"/>
</dbReference>
<evidence type="ECO:0000259" key="6">
    <source>
        <dbReference type="Pfam" id="PF01850"/>
    </source>
</evidence>
<feature type="binding site" evidence="5">
    <location>
        <position position="133"/>
    </location>
    <ligand>
        <name>Mg(2+)</name>
        <dbReference type="ChEBI" id="CHEBI:18420"/>
    </ligand>
</feature>
<dbReference type="Pfam" id="PF01850">
    <property type="entry name" value="PIN"/>
    <property type="match status" value="1"/>
</dbReference>
<dbReference type="SUPFAM" id="SSF88723">
    <property type="entry name" value="PIN domain-like"/>
    <property type="match status" value="1"/>
</dbReference>
<keyword evidence="5" id="KW-0460">Magnesium</keyword>
<evidence type="ECO:0000256" key="5">
    <source>
        <dbReference type="HAMAP-Rule" id="MF_00265"/>
    </source>
</evidence>
<gene>
    <name evidence="5" type="primary">vapC</name>
    <name evidence="7" type="ORF">CCS01_21995</name>
</gene>
<keyword evidence="3 5" id="KW-0479">Metal-binding</keyword>
<dbReference type="InterPro" id="IPR029060">
    <property type="entry name" value="PIN-like_dom_sf"/>
</dbReference>
<evidence type="ECO:0000256" key="1">
    <source>
        <dbReference type="ARBA" id="ARBA00022649"/>
    </source>
</evidence>
<proteinExistence type="inferred from homology"/>
<sequence>MAGRESGPLISHYRCRDASEPNARRRRAVRLYLDASVLVALVSADPFTARAEARLGAGTHVLVVSDFAAAEVASAIARRVRMREMIETEARNAFALFDALVLRVAERVVTDPSDVRAAEAALRRLDLPLRTPDALNIAIAQRVDATLLTFDMKMAEAAQALGLEVVAG</sequence>
<keyword evidence="4 5" id="KW-0378">Hydrolase</keyword>
<keyword evidence="2 5" id="KW-0540">Nuclease</keyword>
<keyword evidence="5" id="KW-0800">Toxin</keyword>
<organism evidence="7 8">
    <name type="scientific">Rhodopila globiformis</name>
    <name type="common">Rhodopseudomonas globiformis</name>
    <dbReference type="NCBI Taxonomy" id="1071"/>
    <lineage>
        <taxon>Bacteria</taxon>
        <taxon>Pseudomonadati</taxon>
        <taxon>Pseudomonadota</taxon>
        <taxon>Alphaproteobacteria</taxon>
        <taxon>Acetobacterales</taxon>
        <taxon>Acetobacteraceae</taxon>
        <taxon>Rhodopila</taxon>
    </lineage>
</organism>
<dbReference type="PANTHER" id="PTHR35901">
    <property type="entry name" value="RIBONUCLEASE VAPC3"/>
    <property type="match status" value="1"/>
</dbReference>
<dbReference type="CDD" id="cd09874">
    <property type="entry name" value="PIN_MT3492-like"/>
    <property type="match status" value="1"/>
</dbReference>
<comment type="cofactor">
    <cofactor evidence="5">
        <name>Mg(2+)</name>
        <dbReference type="ChEBI" id="CHEBI:18420"/>
    </cofactor>
</comment>
<dbReference type="AlphaFoldDB" id="A0A2S6N409"/>
<dbReference type="InterPro" id="IPR022907">
    <property type="entry name" value="VapC_family"/>
</dbReference>
<dbReference type="Gene3D" id="3.40.50.1010">
    <property type="entry name" value="5'-nuclease"/>
    <property type="match status" value="1"/>
</dbReference>
<evidence type="ECO:0000256" key="4">
    <source>
        <dbReference type="ARBA" id="ARBA00022801"/>
    </source>
</evidence>
<accession>A0A2S6N409</accession>
<comment type="caution">
    <text evidence="7">The sequence shown here is derived from an EMBL/GenBank/DDBJ whole genome shotgun (WGS) entry which is preliminary data.</text>
</comment>
<dbReference type="Proteomes" id="UP000239724">
    <property type="component" value="Unassembled WGS sequence"/>
</dbReference>
<dbReference type="GO" id="GO:0004540">
    <property type="term" value="F:RNA nuclease activity"/>
    <property type="evidence" value="ECO:0007669"/>
    <property type="project" value="InterPro"/>
</dbReference>
<dbReference type="OrthoDB" id="7204339at2"/>
<keyword evidence="1 5" id="KW-1277">Toxin-antitoxin system</keyword>
<reference evidence="7 8" key="1">
    <citation type="journal article" date="2018" name="Arch. Microbiol.">
        <title>New insights into the metabolic potential of the phototrophic purple bacterium Rhodopila globiformis DSM 161(T) from its draft genome sequence and evidence for a vanadium-dependent nitrogenase.</title>
        <authorList>
            <person name="Imhoff J.F."/>
            <person name="Rahn T."/>
            <person name="Kunzel S."/>
            <person name="Neulinger S.C."/>
        </authorList>
    </citation>
    <scope>NUCLEOTIDE SEQUENCE [LARGE SCALE GENOMIC DNA]</scope>
    <source>
        <strain evidence="7 8">DSM 161</strain>
    </source>
</reference>
<dbReference type="EC" id="3.1.-.-" evidence="5"/>
<dbReference type="GO" id="GO:0016787">
    <property type="term" value="F:hydrolase activity"/>
    <property type="evidence" value="ECO:0007669"/>
    <property type="project" value="UniProtKB-KW"/>
</dbReference>
<comment type="function">
    <text evidence="5">Toxic component of a toxin-antitoxin (TA) system. An RNase.</text>
</comment>
<dbReference type="HAMAP" id="MF_00265">
    <property type="entry name" value="VapC_Nob1"/>
    <property type="match status" value="1"/>
</dbReference>
<evidence type="ECO:0000313" key="7">
    <source>
        <dbReference type="EMBL" id="PPQ29350.1"/>
    </source>
</evidence>